<gene>
    <name evidence="1" type="ORF">PR048_027750</name>
</gene>
<keyword evidence="2" id="KW-1185">Reference proteome</keyword>
<evidence type="ECO:0000313" key="2">
    <source>
        <dbReference type="Proteomes" id="UP001159363"/>
    </source>
</evidence>
<comment type="caution">
    <text evidence="1">The sequence shown here is derived from an EMBL/GenBank/DDBJ whole genome shotgun (WGS) entry which is preliminary data.</text>
</comment>
<dbReference type="Proteomes" id="UP001159363">
    <property type="component" value="Chromosome 11"/>
</dbReference>
<name>A0ABQ9GHD3_9NEOP</name>
<proteinExistence type="predicted"/>
<protein>
    <submittedName>
        <fullName evidence="1">Uncharacterized protein</fullName>
    </submittedName>
</protein>
<sequence>MKRRIDDLKLVEVIHPTSLDETRLKKGTMSLRSGTYYESGEIELSIGEIEPNKEDASCLFCQGRFSDDREGELWVLCLMCAKAPVSNSAVPCSQLAVLSHQWPQFDSSWRCKGLYPEMSRWPVIVPSMFSALSGMIPAKMTQS</sequence>
<organism evidence="1 2">
    <name type="scientific">Dryococelus australis</name>
    <dbReference type="NCBI Taxonomy" id="614101"/>
    <lineage>
        <taxon>Eukaryota</taxon>
        <taxon>Metazoa</taxon>
        <taxon>Ecdysozoa</taxon>
        <taxon>Arthropoda</taxon>
        <taxon>Hexapoda</taxon>
        <taxon>Insecta</taxon>
        <taxon>Pterygota</taxon>
        <taxon>Neoptera</taxon>
        <taxon>Polyneoptera</taxon>
        <taxon>Phasmatodea</taxon>
        <taxon>Verophasmatodea</taxon>
        <taxon>Anareolatae</taxon>
        <taxon>Phasmatidae</taxon>
        <taxon>Eurycanthinae</taxon>
        <taxon>Dryococelus</taxon>
    </lineage>
</organism>
<accession>A0ABQ9GHD3</accession>
<reference evidence="1 2" key="1">
    <citation type="submission" date="2023-02" db="EMBL/GenBank/DDBJ databases">
        <title>LHISI_Scaffold_Assembly.</title>
        <authorList>
            <person name="Stuart O.P."/>
            <person name="Cleave R."/>
            <person name="Magrath M.J.L."/>
            <person name="Mikheyev A.S."/>
        </authorList>
    </citation>
    <scope>NUCLEOTIDE SEQUENCE [LARGE SCALE GENOMIC DNA]</scope>
    <source>
        <strain evidence="1">Daus_M_001</strain>
        <tissue evidence="1">Leg muscle</tissue>
    </source>
</reference>
<evidence type="ECO:0000313" key="1">
    <source>
        <dbReference type="EMBL" id="KAJ8871433.1"/>
    </source>
</evidence>
<dbReference type="EMBL" id="JARBHB010000012">
    <property type="protein sequence ID" value="KAJ8871433.1"/>
    <property type="molecule type" value="Genomic_DNA"/>
</dbReference>